<dbReference type="InterPro" id="IPR021586">
    <property type="entry name" value="Tscrpt_reg_TrmB_C"/>
</dbReference>
<dbReference type="PANTHER" id="PTHR34293:SF1">
    <property type="entry name" value="HTH-TYPE TRANSCRIPTIONAL REGULATOR TRMBL2"/>
    <property type="match status" value="1"/>
</dbReference>
<name>A0ABR8PTA2_9CLOT</name>
<proteinExistence type="predicted"/>
<dbReference type="InterPro" id="IPR051797">
    <property type="entry name" value="TrmB-like"/>
</dbReference>
<dbReference type="PANTHER" id="PTHR34293">
    <property type="entry name" value="HTH-TYPE TRANSCRIPTIONAL REGULATOR TRMBL2"/>
    <property type="match status" value="1"/>
</dbReference>
<dbReference type="Gene3D" id="3.30.870.10">
    <property type="entry name" value="Endonuclease Chain A"/>
    <property type="match status" value="1"/>
</dbReference>
<dbReference type="Proteomes" id="UP000627781">
    <property type="component" value="Unassembled WGS sequence"/>
</dbReference>
<keyword evidence="4" id="KW-1185">Reference proteome</keyword>
<dbReference type="Gene3D" id="1.10.10.10">
    <property type="entry name" value="Winged helix-like DNA-binding domain superfamily/Winged helix DNA-binding domain"/>
    <property type="match status" value="1"/>
</dbReference>
<dbReference type="CDD" id="cd09124">
    <property type="entry name" value="PLDc_like_TrmB_middle"/>
    <property type="match status" value="1"/>
</dbReference>
<evidence type="ECO:0000259" key="1">
    <source>
        <dbReference type="Pfam" id="PF01978"/>
    </source>
</evidence>
<evidence type="ECO:0000259" key="2">
    <source>
        <dbReference type="Pfam" id="PF11495"/>
    </source>
</evidence>
<dbReference type="RefSeq" id="WP_143316026.1">
    <property type="nucleotide sequence ID" value="NZ_JACSRA010000010.1"/>
</dbReference>
<dbReference type="InterPro" id="IPR002831">
    <property type="entry name" value="Tscrpt_reg_TrmB_N"/>
</dbReference>
<accession>A0ABR8PTA2</accession>
<sequence>MDIVERLMCFGLTRHEANIYLLLFAEGELNGYEVSKLTGISRSNTYNSLAGLVEKGAAYIIDSGAILYTPVSIEEFCSNKIRFMEDNKAEIIKNVPKRKEETNGYITIKGEKHIKDKFRNMLMQAKERVYLDMSEKMLNDVKSELIELRDRGIKIVIITDSTFKLDGTIIYNAEKDPVQIRLIVDSKYVLTGEIGDELNSTCLYSSNNNLVQVFKDALINEMKLIEIMKG</sequence>
<evidence type="ECO:0000313" key="4">
    <source>
        <dbReference type="Proteomes" id="UP000627781"/>
    </source>
</evidence>
<dbReference type="Pfam" id="PF11495">
    <property type="entry name" value="Regulator_TrmB"/>
    <property type="match status" value="1"/>
</dbReference>
<dbReference type="SUPFAM" id="SSF56024">
    <property type="entry name" value="Phospholipase D/nuclease"/>
    <property type="match status" value="1"/>
</dbReference>
<feature type="domain" description="Transcription regulator TrmB C-terminal" evidence="2">
    <location>
        <begin position="107"/>
        <end position="214"/>
    </location>
</feature>
<organism evidence="3 4">
    <name type="scientific">Clostridium cibarium</name>
    <dbReference type="NCBI Taxonomy" id="2762247"/>
    <lineage>
        <taxon>Bacteria</taxon>
        <taxon>Bacillati</taxon>
        <taxon>Bacillota</taxon>
        <taxon>Clostridia</taxon>
        <taxon>Eubacteriales</taxon>
        <taxon>Clostridiaceae</taxon>
        <taxon>Clostridium</taxon>
    </lineage>
</organism>
<dbReference type="SUPFAM" id="SSF46785">
    <property type="entry name" value="Winged helix' DNA-binding domain"/>
    <property type="match status" value="1"/>
</dbReference>
<reference evidence="3 4" key="1">
    <citation type="submission" date="2020-08" db="EMBL/GenBank/DDBJ databases">
        <title>A Genomic Blueprint of the Chicken Gut Microbiome.</title>
        <authorList>
            <person name="Gilroy R."/>
            <person name="Ravi A."/>
            <person name="Getino M."/>
            <person name="Pursley I."/>
            <person name="Horton D.L."/>
            <person name="Alikhan N.-F."/>
            <person name="Baker D."/>
            <person name="Gharbi K."/>
            <person name="Hall N."/>
            <person name="Watson M."/>
            <person name="Adriaenssens E.M."/>
            <person name="Foster-Nyarko E."/>
            <person name="Jarju S."/>
            <person name="Secka A."/>
            <person name="Antonio M."/>
            <person name="Oren A."/>
            <person name="Chaudhuri R."/>
            <person name="La Ragione R.M."/>
            <person name="Hildebrand F."/>
            <person name="Pallen M.J."/>
        </authorList>
    </citation>
    <scope>NUCLEOTIDE SEQUENCE [LARGE SCALE GENOMIC DNA]</scope>
    <source>
        <strain evidence="3 4">Sa3CVN1</strain>
    </source>
</reference>
<comment type="caution">
    <text evidence="3">The sequence shown here is derived from an EMBL/GenBank/DDBJ whole genome shotgun (WGS) entry which is preliminary data.</text>
</comment>
<protein>
    <submittedName>
        <fullName evidence="3">TrmB family transcriptional regulator</fullName>
    </submittedName>
</protein>
<gene>
    <name evidence="3" type="ORF">H9661_08415</name>
</gene>
<dbReference type="Pfam" id="PF01978">
    <property type="entry name" value="TrmB"/>
    <property type="match status" value="1"/>
</dbReference>
<feature type="domain" description="Transcription regulator TrmB N-terminal" evidence="1">
    <location>
        <begin position="7"/>
        <end position="74"/>
    </location>
</feature>
<dbReference type="InterPro" id="IPR036388">
    <property type="entry name" value="WH-like_DNA-bd_sf"/>
</dbReference>
<evidence type="ECO:0000313" key="3">
    <source>
        <dbReference type="EMBL" id="MBD7911377.1"/>
    </source>
</evidence>
<dbReference type="EMBL" id="JACSRA010000010">
    <property type="protein sequence ID" value="MBD7911377.1"/>
    <property type="molecule type" value="Genomic_DNA"/>
</dbReference>
<dbReference type="InterPro" id="IPR036390">
    <property type="entry name" value="WH_DNA-bd_sf"/>
</dbReference>